<comment type="caution">
    <text evidence="2">The sequence shown here is derived from an EMBL/GenBank/DDBJ whole genome shotgun (WGS) entry which is preliminary data.</text>
</comment>
<dbReference type="EMBL" id="LAZR01003367">
    <property type="protein sequence ID" value="KKN19086.1"/>
    <property type="molecule type" value="Genomic_DNA"/>
</dbReference>
<feature type="non-terminal residue" evidence="2">
    <location>
        <position position="1"/>
    </location>
</feature>
<reference evidence="2" key="1">
    <citation type="journal article" date="2015" name="Nature">
        <title>Complex archaea that bridge the gap between prokaryotes and eukaryotes.</title>
        <authorList>
            <person name="Spang A."/>
            <person name="Saw J.H."/>
            <person name="Jorgensen S.L."/>
            <person name="Zaremba-Niedzwiedzka K."/>
            <person name="Martijn J."/>
            <person name="Lind A.E."/>
            <person name="van Eijk R."/>
            <person name="Schleper C."/>
            <person name="Guy L."/>
            <person name="Ettema T.J."/>
        </authorList>
    </citation>
    <scope>NUCLEOTIDE SEQUENCE</scope>
</reference>
<dbReference type="AlphaFoldDB" id="A0A0F9R193"/>
<name>A0A0F9R193_9ZZZZ</name>
<protein>
    <submittedName>
        <fullName evidence="2">Uncharacterized protein</fullName>
    </submittedName>
</protein>
<proteinExistence type="predicted"/>
<gene>
    <name evidence="2" type="ORF">LCGC14_0949140</name>
</gene>
<evidence type="ECO:0000313" key="2">
    <source>
        <dbReference type="EMBL" id="KKN19086.1"/>
    </source>
</evidence>
<sequence length="119" mass="13855">SYREWTNMTYVITKEYVNGDHVELEYDYVTNAYYQFRACVRDPKIDQVTMEFKGTDVLPTTEEDLVPVSDDADENSINDLVEILQLERSAFPSHTLERLDDEQPEGQHSHSHTLPVDDE</sequence>
<evidence type="ECO:0000256" key="1">
    <source>
        <dbReference type="SAM" id="MobiDB-lite"/>
    </source>
</evidence>
<organism evidence="2">
    <name type="scientific">marine sediment metagenome</name>
    <dbReference type="NCBI Taxonomy" id="412755"/>
    <lineage>
        <taxon>unclassified sequences</taxon>
        <taxon>metagenomes</taxon>
        <taxon>ecological metagenomes</taxon>
    </lineage>
</organism>
<feature type="region of interest" description="Disordered" evidence="1">
    <location>
        <begin position="94"/>
        <end position="119"/>
    </location>
</feature>
<accession>A0A0F9R193</accession>